<dbReference type="InterPro" id="IPR036179">
    <property type="entry name" value="Ig-like_dom_sf"/>
</dbReference>
<dbReference type="VEuPathDB" id="VectorBase:AQUA005268"/>
<protein>
    <submittedName>
        <fullName evidence="2">I-set domain-containing protein</fullName>
    </submittedName>
</protein>
<proteinExistence type="predicted"/>
<evidence type="ECO:0000313" key="3">
    <source>
        <dbReference type="Proteomes" id="UP000076407"/>
    </source>
</evidence>
<sequence length="119" mass="13027">MLAKRDVRTDRGEKSAPFRVHIASPALVVLAVGVQYRNSTSWMLETPTRTISITSANMSSASDTSRTGDKFETMSRNTGYTKYMSLKIRNVGPADFGSYRCVAKNSLGETDGLIKLDGN</sequence>
<reference evidence="2" key="1">
    <citation type="submission" date="2020-05" db="UniProtKB">
        <authorList>
            <consortium name="EnsemblMetazoa"/>
        </authorList>
    </citation>
    <scope>IDENTIFICATION</scope>
    <source>
        <strain evidence="2">SANGQUA</strain>
    </source>
</reference>
<dbReference type="STRING" id="34691.A0A182X632"/>
<evidence type="ECO:0000313" key="2">
    <source>
        <dbReference type="EnsemblMetazoa" id="AQUA005268-PA"/>
    </source>
</evidence>
<name>A0A182X632_ANOQN</name>
<dbReference type="EnsemblMetazoa" id="AQUA005268-RA">
    <property type="protein sequence ID" value="AQUA005268-PA"/>
    <property type="gene ID" value="AQUA005268"/>
</dbReference>
<dbReference type="AlphaFoldDB" id="A0A182X632"/>
<dbReference type="InterPro" id="IPR013783">
    <property type="entry name" value="Ig-like_fold"/>
</dbReference>
<dbReference type="Proteomes" id="UP000076407">
    <property type="component" value="Unassembled WGS sequence"/>
</dbReference>
<dbReference type="SUPFAM" id="SSF48726">
    <property type="entry name" value="Immunoglobulin"/>
    <property type="match status" value="1"/>
</dbReference>
<organism evidence="2 3">
    <name type="scientific">Anopheles quadriannulatus</name>
    <name type="common">Mosquito</name>
    <dbReference type="NCBI Taxonomy" id="34691"/>
    <lineage>
        <taxon>Eukaryota</taxon>
        <taxon>Metazoa</taxon>
        <taxon>Ecdysozoa</taxon>
        <taxon>Arthropoda</taxon>
        <taxon>Hexapoda</taxon>
        <taxon>Insecta</taxon>
        <taxon>Pterygota</taxon>
        <taxon>Neoptera</taxon>
        <taxon>Endopterygota</taxon>
        <taxon>Diptera</taxon>
        <taxon>Nematocera</taxon>
        <taxon>Culicoidea</taxon>
        <taxon>Culicidae</taxon>
        <taxon>Anophelinae</taxon>
        <taxon>Anopheles</taxon>
    </lineage>
</organism>
<evidence type="ECO:0000259" key="1">
    <source>
        <dbReference type="Pfam" id="PF07679"/>
    </source>
</evidence>
<dbReference type="Gene3D" id="2.60.40.10">
    <property type="entry name" value="Immunoglobulins"/>
    <property type="match status" value="1"/>
</dbReference>
<dbReference type="Pfam" id="PF07679">
    <property type="entry name" value="I-set"/>
    <property type="match status" value="1"/>
</dbReference>
<keyword evidence="3" id="KW-1185">Reference proteome</keyword>
<dbReference type="InterPro" id="IPR013098">
    <property type="entry name" value="Ig_I-set"/>
</dbReference>
<accession>A0A182X632</accession>
<feature type="domain" description="Immunoglobulin I-set" evidence="1">
    <location>
        <begin position="79"/>
        <end position="111"/>
    </location>
</feature>